<evidence type="ECO:0000313" key="1">
    <source>
        <dbReference type="EMBL" id="PWA89347.1"/>
    </source>
</evidence>
<dbReference type="GO" id="GO:0016301">
    <property type="term" value="F:kinase activity"/>
    <property type="evidence" value="ECO:0007669"/>
    <property type="project" value="UniProtKB-KW"/>
</dbReference>
<name>A0A2U1PUF2_ARTAN</name>
<dbReference type="OrthoDB" id="4062651at2759"/>
<dbReference type="AlphaFoldDB" id="A0A2U1PUF2"/>
<evidence type="ECO:0000313" key="2">
    <source>
        <dbReference type="Proteomes" id="UP000245207"/>
    </source>
</evidence>
<dbReference type="EMBL" id="PKPP01000728">
    <property type="protein sequence ID" value="PWA89347.1"/>
    <property type="molecule type" value="Genomic_DNA"/>
</dbReference>
<protein>
    <submittedName>
        <fullName evidence="1">Protein kinase-like domain-containing protein</fullName>
    </submittedName>
</protein>
<dbReference type="Proteomes" id="UP000245207">
    <property type="component" value="Unassembled WGS sequence"/>
</dbReference>
<keyword evidence="2" id="KW-1185">Reference proteome</keyword>
<keyword evidence="1" id="KW-0808">Transferase</keyword>
<sequence>MDLESLTIFSNTAYNCLKEHVQRPTMDQVVRDLEEALEHQWKHDNIEQSAAADKDLSSNRLKLNSSFSLRVSVRTASDTYPNSLTNNVLQEMCTWSPGNQQHCFYHLDIQRVVIDTEKLEGAYNVTLSETNAGRREVEEEMLQVQSVDVKEVLRFQQQNNYGILDGGIRYGVQNSS</sequence>
<proteinExistence type="predicted"/>
<organism evidence="1 2">
    <name type="scientific">Artemisia annua</name>
    <name type="common">Sweet wormwood</name>
    <dbReference type="NCBI Taxonomy" id="35608"/>
    <lineage>
        <taxon>Eukaryota</taxon>
        <taxon>Viridiplantae</taxon>
        <taxon>Streptophyta</taxon>
        <taxon>Embryophyta</taxon>
        <taxon>Tracheophyta</taxon>
        <taxon>Spermatophyta</taxon>
        <taxon>Magnoliopsida</taxon>
        <taxon>eudicotyledons</taxon>
        <taxon>Gunneridae</taxon>
        <taxon>Pentapetalae</taxon>
        <taxon>asterids</taxon>
        <taxon>campanulids</taxon>
        <taxon>Asterales</taxon>
        <taxon>Asteraceae</taxon>
        <taxon>Asteroideae</taxon>
        <taxon>Anthemideae</taxon>
        <taxon>Artemisiinae</taxon>
        <taxon>Artemisia</taxon>
    </lineage>
</organism>
<accession>A0A2U1PUF2</accession>
<reference evidence="1 2" key="1">
    <citation type="journal article" date="2018" name="Mol. Plant">
        <title>The genome of Artemisia annua provides insight into the evolution of Asteraceae family and artemisinin biosynthesis.</title>
        <authorList>
            <person name="Shen Q."/>
            <person name="Zhang L."/>
            <person name="Liao Z."/>
            <person name="Wang S."/>
            <person name="Yan T."/>
            <person name="Shi P."/>
            <person name="Liu M."/>
            <person name="Fu X."/>
            <person name="Pan Q."/>
            <person name="Wang Y."/>
            <person name="Lv Z."/>
            <person name="Lu X."/>
            <person name="Zhang F."/>
            <person name="Jiang W."/>
            <person name="Ma Y."/>
            <person name="Chen M."/>
            <person name="Hao X."/>
            <person name="Li L."/>
            <person name="Tang Y."/>
            <person name="Lv G."/>
            <person name="Zhou Y."/>
            <person name="Sun X."/>
            <person name="Brodelius P.E."/>
            <person name="Rose J.K.C."/>
            <person name="Tang K."/>
        </authorList>
    </citation>
    <scope>NUCLEOTIDE SEQUENCE [LARGE SCALE GENOMIC DNA]</scope>
    <source>
        <strain evidence="2">cv. Huhao1</strain>
        <tissue evidence="1">Leaf</tissue>
    </source>
</reference>
<keyword evidence="1" id="KW-0418">Kinase</keyword>
<gene>
    <name evidence="1" type="ORF">CTI12_AA112050</name>
</gene>
<comment type="caution">
    <text evidence="1">The sequence shown here is derived from an EMBL/GenBank/DDBJ whole genome shotgun (WGS) entry which is preliminary data.</text>
</comment>